<proteinExistence type="predicted"/>
<dbReference type="OrthoDB" id="9796486at2"/>
<dbReference type="Proteomes" id="UP000198379">
    <property type="component" value="Unassembled WGS sequence"/>
</dbReference>
<feature type="domain" description="Pyridoxamine 5'-phosphate oxidase N-terminal" evidence="1">
    <location>
        <begin position="175"/>
        <end position="262"/>
    </location>
</feature>
<dbReference type="Gene3D" id="2.30.110.10">
    <property type="entry name" value="Electron Transport, Fmn-binding Protein, Chain A"/>
    <property type="match status" value="1"/>
</dbReference>
<dbReference type="InterPro" id="IPR011576">
    <property type="entry name" value="Pyridox_Oxase_N"/>
</dbReference>
<evidence type="ECO:0000313" key="3">
    <source>
        <dbReference type="Proteomes" id="UP000198379"/>
    </source>
</evidence>
<dbReference type="PANTHER" id="PTHR42815:SF2">
    <property type="entry name" value="FAD-BINDING, PUTATIVE (AFU_ORTHOLOGUE AFUA_6G07600)-RELATED"/>
    <property type="match status" value="1"/>
</dbReference>
<dbReference type="RefSeq" id="WP_089371174.1">
    <property type="nucleotide sequence ID" value="NZ_BMEP01000001.1"/>
</dbReference>
<dbReference type="PANTHER" id="PTHR42815">
    <property type="entry name" value="FAD-BINDING, PUTATIVE (AFU_ORTHOLOGUE AFUA_6G07600)-RELATED"/>
    <property type="match status" value="1"/>
</dbReference>
<dbReference type="SUPFAM" id="SSF50475">
    <property type="entry name" value="FMN-binding split barrel"/>
    <property type="match status" value="1"/>
</dbReference>
<dbReference type="InterPro" id="IPR012349">
    <property type="entry name" value="Split_barrel_FMN-bd"/>
</dbReference>
<protein>
    <recommendedName>
        <fullName evidence="1">Pyridoxamine 5'-phosphate oxidase N-terminal domain-containing protein</fullName>
    </recommendedName>
</protein>
<dbReference type="AlphaFoldDB" id="A0A238YWP1"/>
<evidence type="ECO:0000313" key="2">
    <source>
        <dbReference type="EMBL" id="SNR75706.1"/>
    </source>
</evidence>
<keyword evidence="3" id="KW-1185">Reference proteome</keyword>
<dbReference type="Pfam" id="PF01243">
    <property type="entry name" value="PNPOx_N"/>
    <property type="match status" value="1"/>
</dbReference>
<sequence length="307" mass="34450">MDTILNEGEKTVQRLAGVEKEGARVARLAIKNRITPGLFPYIQGLPLAFVGSTDAKGQLWSSLLIGDIGFIEVPHIHEVRFHIPKIKSDTSDIFFKNSVTNASVGIMFKDPSERIRYRVNGTVIEATEEIIRIKVIEAYGNCPKYIQACNISDIESTSYSDTTSIQDQALGNYEKEWIRNADTFYIATRGLDGRADASHRGGNPGFVEIMPDGTLKIPDYYGNNMFNSLGNIYENPNTGLLFVNFESGETLQITGKGKILFDQTTPGDIEKSGSTGRFWLFSPKQWIYTKNHHKAQWDFIDYSPYNP</sequence>
<accession>A0A238YWP1</accession>
<name>A0A238YWP1_9FLAO</name>
<evidence type="ECO:0000259" key="1">
    <source>
        <dbReference type="Pfam" id="PF01243"/>
    </source>
</evidence>
<organism evidence="2 3">
    <name type="scientific">Dokdonia pacifica</name>
    <dbReference type="NCBI Taxonomy" id="1627892"/>
    <lineage>
        <taxon>Bacteria</taxon>
        <taxon>Pseudomonadati</taxon>
        <taxon>Bacteroidota</taxon>
        <taxon>Flavobacteriia</taxon>
        <taxon>Flavobacteriales</taxon>
        <taxon>Flavobacteriaceae</taxon>
        <taxon>Dokdonia</taxon>
    </lineage>
</organism>
<dbReference type="EMBL" id="FZNY01000002">
    <property type="protein sequence ID" value="SNR75706.1"/>
    <property type="molecule type" value="Genomic_DNA"/>
</dbReference>
<gene>
    <name evidence="2" type="ORF">SAMN06265376_102432</name>
</gene>
<reference evidence="2 3" key="1">
    <citation type="submission" date="2017-06" db="EMBL/GenBank/DDBJ databases">
        <authorList>
            <person name="Kim H.J."/>
            <person name="Triplett B.A."/>
        </authorList>
    </citation>
    <scope>NUCLEOTIDE SEQUENCE [LARGE SCALE GENOMIC DNA]</scope>
    <source>
        <strain evidence="2 3">DSM 25597</strain>
    </source>
</reference>